<dbReference type="EMBL" id="AP018131">
    <property type="protein sequence ID" value="BBA48152.1"/>
    <property type="molecule type" value="Genomic_DNA"/>
</dbReference>
<dbReference type="Proteomes" id="UP000262177">
    <property type="component" value="Chromosome"/>
</dbReference>
<evidence type="ECO:0000313" key="2">
    <source>
        <dbReference type="Proteomes" id="UP000262177"/>
    </source>
</evidence>
<dbReference type="AlphaFoldDB" id="A0A286TCT0"/>
<sequence>MCRCNAPTHHGLYKAIRRFSETMADSGTVHGARIKYHSSFN</sequence>
<organism evidence="1 2">
    <name type="scientific">Bifidobacterium bifidum LMG 13195</name>
    <dbReference type="NCBI Taxonomy" id="1207542"/>
    <lineage>
        <taxon>Bacteria</taxon>
        <taxon>Bacillati</taxon>
        <taxon>Actinomycetota</taxon>
        <taxon>Actinomycetes</taxon>
        <taxon>Bifidobacteriales</taxon>
        <taxon>Bifidobacteriaceae</taxon>
        <taxon>Bifidobacterium</taxon>
    </lineage>
</organism>
<reference evidence="1 2" key="1">
    <citation type="journal article" date="2017" name="Biosci. Biotechnol. Biochem.">
        <title>Identification and characterization of a sulfoglycosidase from Bifidobacterium bifidum implicated in mucin glycan utilization.</title>
        <authorList>
            <person name="Katoh T."/>
            <person name="Maeshibu T."/>
            <person name="Kikkawa K."/>
            <person name="Gotoh A."/>
            <person name="Tomabechi Y."/>
            <person name="Nakamura M."/>
            <person name="Liao W.-H."/>
            <person name="Yamaguchi M."/>
            <person name="Ashida H."/>
            <person name="Yamamoto K."/>
            <person name="Katayama T."/>
        </authorList>
    </citation>
    <scope>NUCLEOTIDE SEQUENCE [LARGE SCALE GENOMIC DNA]</scope>
    <source>
        <strain evidence="1 2">JCM 7004</strain>
    </source>
</reference>
<evidence type="ECO:0000313" key="1">
    <source>
        <dbReference type="EMBL" id="BBA48152.1"/>
    </source>
</evidence>
<protein>
    <submittedName>
        <fullName evidence="1">Uncharacterized protein</fullName>
    </submittedName>
</protein>
<proteinExistence type="predicted"/>
<name>A0A286TCT0_BIFBI</name>
<gene>
    <name evidence="1" type="ORF">BBJK_01674</name>
</gene>
<accession>A0A286TCT0</accession>